<evidence type="ECO:0000313" key="1">
    <source>
        <dbReference type="EMBL" id="KKN24753.1"/>
    </source>
</evidence>
<organism evidence="1">
    <name type="scientific">marine sediment metagenome</name>
    <dbReference type="NCBI Taxonomy" id="412755"/>
    <lineage>
        <taxon>unclassified sequences</taxon>
        <taxon>metagenomes</taxon>
        <taxon>ecological metagenomes</taxon>
    </lineage>
</organism>
<dbReference type="EMBL" id="LAZR01002859">
    <property type="protein sequence ID" value="KKN24753.1"/>
    <property type="molecule type" value="Genomic_DNA"/>
</dbReference>
<name>A0A0F9S602_9ZZZZ</name>
<protein>
    <submittedName>
        <fullName evidence="1">Uncharacterized protein</fullName>
    </submittedName>
</protein>
<reference evidence="1" key="1">
    <citation type="journal article" date="2015" name="Nature">
        <title>Complex archaea that bridge the gap between prokaryotes and eukaryotes.</title>
        <authorList>
            <person name="Spang A."/>
            <person name="Saw J.H."/>
            <person name="Jorgensen S.L."/>
            <person name="Zaremba-Niedzwiedzka K."/>
            <person name="Martijn J."/>
            <person name="Lind A.E."/>
            <person name="van Eijk R."/>
            <person name="Schleper C."/>
            <person name="Guy L."/>
            <person name="Ettema T.J."/>
        </authorList>
    </citation>
    <scope>NUCLEOTIDE SEQUENCE</scope>
</reference>
<dbReference type="AlphaFoldDB" id="A0A0F9S602"/>
<proteinExistence type="predicted"/>
<gene>
    <name evidence="1" type="ORF">LCGC14_0891790</name>
</gene>
<sequence>MKKKLIISLILMILMSMLVYSLVVVKYVSPADEFYLLRGSSTMGNLSFTANATPNGVGGNITNMSLYHNISGTWLLNYTNDTSSTVGAITTRIFKPNDISIISADLTDGLVFIWNVYACDNVSFFPEEDVSLQSDIFTVYDNYTNQTGINFSTATVVTAGRGRVTNFPLSSIDGVINTTGEVLVGYCAINGSAEGYFYCNQTRKTYNGSDGLLTTEDLISSSVKVNYTIDSTCRFNGANRTVFVEDAPSITLNLPTTDTVDAYGDNITVNFSVTSDTDTALCQVWANDTGTWAEKGGANLATNNTDKTTLKVFSEADGFVWNVRCAESTNSNIYGWGVTNFTLSVDRTDPAITSSAQSYSNYNISAVGYSAFVNLTVTDNNPNDCTLYINGSANHTLAYTSATAFAIYFNASDANYVWNLACSDDAGRNTTTANTSMGIDTNTTRLLRNVNYSSPIANCKEFTVDFNFSEEVN</sequence>
<accession>A0A0F9S602</accession>
<comment type="caution">
    <text evidence="1">The sequence shown here is derived from an EMBL/GenBank/DDBJ whole genome shotgun (WGS) entry which is preliminary data.</text>
</comment>
<feature type="non-terminal residue" evidence="1">
    <location>
        <position position="473"/>
    </location>
</feature>